<dbReference type="Pfam" id="PF15818">
    <property type="entry name" value="CCDC73"/>
    <property type="match status" value="1"/>
</dbReference>
<feature type="compositionally biased region" description="Basic and acidic residues" evidence="2">
    <location>
        <begin position="667"/>
        <end position="715"/>
    </location>
</feature>
<feature type="coiled-coil region" evidence="1">
    <location>
        <begin position="203"/>
        <end position="251"/>
    </location>
</feature>
<proteinExistence type="predicted"/>
<evidence type="ECO:0000313" key="3">
    <source>
        <dbReference type="Ensembl" id="ENSSAUP00010013390.1"/>
    </source>
</evidence>
<reference evidence="3" key="1">
    <citation type="submission" date="2021-04" db="EMBL/GenBank/DDBJ databases">
        <authorList>
            <consortium name="Wellcome Sanger Institute Data Sharing"/>
        </authorList>
    </citation>
    <scope>NUCLEOTIDE SEQUENCE [LARGE SCALE GENOMIC DNA]</scope>
</reference>
<feature type="region of interest" description="Disordered" evidence="2">
    <location>
        <begin position="1170"/>
        <end position="1209"/>
    </location>
</feature>
<dbReference type="PANTHER" id="PTHR28660:SF1">
    <property type="entry name" value="COILED-COIL DOMAIN-CONTAINING PROTEIN 73"/>
    <property type="match status" value="1"/>
</dbReference>
<feature type="compositionally biased region" description="Polar residues" evidence="2">
    <location>
        <begin position="572"/>
        <end position="593"/>
    </location>
</feature>
<evidence type="ECO:0000313" key="4">
    <source>
        <dbReference type="Proteomes" id="UP000472265"/>
    </source>
</evidence>
<dbReference type="OMA" id="AKSHEQH"/>
<protein>
    <recommendedName>
        <fullName evidence="5">Coiled-coil domain containing 73</fullName>
    </recommendedName>
</protein>
<dbReference type="Proteomes" id="UP000472265">
    <property type="component" value="Chromosome 8"/>
</dbReference>
<organism evidence="3 4">
    <name type="scientific">Sparus aurata</name>
    <name type="common">Gilthead sea bream</name>
    <dbReference type="NCBI Taxonomy" id="8175"/>
    <lineage>
        <taxon>Eukaryota</taxon>
        <taxon>Metazoa</taxon>
        <taxon>Chordata</taxon>
        <taxon>Craniata</taxon>
        <taxon>Vertebrata</taxon>
        <taxon>Euteleostomi</taxon>
        <taxon>Actinopterygii</taxon>
        <taxon>Neopterygii</taxon>
        <taxon>Teleostei</taxon>
        <taxon>Neoteleostei</taxon>
        <taxon>Acanthomorphata</taxon>
        <taxon>Eupercaria</taxon>
        <taxon>Spariformes</taxon>
        <taxon>Sparidae</taxon>
        <taxon>Sparus</taxon>
    </lineage>
</organism>
<feature type="compositionally biased region" description="Basic and acidic residues" evidence="2">
    <location>
        <begin position="604"/>
        <end position="635"/>
    </location>
</feature>
<gene>
    <name evidence="3" type="primary">ccdc73</name>
</gene>
<feature type="region of interest" description="Disordered" evidence="2">
    <location>
        <begin position="1047"/>
        <end position="1095"/>
    </location>
</feature>
<keyword evidence="4" id="KW-1185">Reference proteome</keyword>
<dbReference type="PANTHER" id="PTHR28660">
    <property type="entry name" value="COILED-COIL DOMAIN-CONTAINING PROTEIN 73"/>
    <property type="match status" value="1"/>
</dbReference>
<feature type="coiled-coil region" evidence="1">
    <location>
        <begin position="324"/>
        <end position="411"/>
    </location>
</feature>
<reference evidence="3" key="3">
    <citation type="submission" date="2025-09" db="UniProtKB">
        <authorList>
            <consortium name="Ensembl"/>
        </authorList>
    </citation>
    <scope>IDENTIFICATION</scope>
</reference>
<feature type="compositionally biased region" description="Polar residues" evidence="2">
    <location>
        <begin position="1170"/>
        <end position="1179"/>
    </location>
</feature>
<accession>A0A671UHH4</accession>
<evidence type="ECO:0000256" key="2">
    <source>
        <dbReference type="SAM" id="MobiDB-lite"/>
    </source>
</evidence>
<sequence length="1235" mass="138479">MDLSADSGTLPTNTTVGGLVLEQELSLSSTCCQTESGGTILLQLLEFKMHLLEVVEELHIRRHAETRFEDQISTLVLEKQELEWEKESLQHQSETMANQHTESIMNVRKQFQAKIRHIEEEKGKYQVSAELKDKEINNLKGELKSLQGEKKKNLTGQELLKYNLEKKSSELEQKLVLQNRSKDSHLNQLVEIEKRFSALSRQCAMVKQAHETLEQNVDEAMKRNKKLTSANEKLEATIVSLKKELEEVSSNLIKVKMSSVRLDKNPSPTGREQRIQQLHQKLNMETEMNKQLTDENVAGRAEKQEVMRSLQHTQQLLLTQTQSVSRVELELQMQREQHQALKQEHEVMREKSKATEDKVVKLMESYTASKTSWDKEKEVFLDRIKSEQQELQALKEAYDELHQKHTELSSQAKVQAQQIYELERRDSSQSLSVSTQLIPTFVDETRGEETYNEHISSSEPPVFGSLQHLASSQTKKPDCLDDTDAVTQPVVTESPGEQEIPIPDQQSQFKQPLNTSNLDTCPLNNNNLFELCCLSGTTGSDSSVSNKYIKTSNTNQSDPDVVSDLIDTASSGSGPLISRGSNVSNTSGTSMSGYMSVDGSGDLLSKEKSEGGEKELGWRDEVEHGKSNREDEKTRGVQQWNKGEVLGENVKVGRSTTETRGMLMAKTTDRREDIQRSTEDSADTKQPKTETKDKKEGEGTDGVEERGKTESHSPEMHIPVQTTTDITTKKSHAQQVNDFMDTESPLAASESSDFSKGLSHDVSNMVADYRLVNKAYKLRREVQAFCSDEHQSVNDGPNIHEVQEYCHDEPQTFAQDLLHQVYEKTMQETPSDKPIANIPTEVFEHLNQSSVGNSQTNTVALPTQSDNIVSVQELETNATQPSKPSVITRNMEQTDEMCDAHVREDCVLVTKMFEPRAFPQSQETSERECGQLRSLDDEDGDSSASVKREGQSDVDTSENDMCVPEYVNKYDLKEACLDATIDTVNMESKAEIGSCQENMKHENFENTGDEKKTERVVCPSHESDASPEASSVICYVQSTAKEMLLEDTNNESSLPSNKTYKSTLDWSSTQRKTGSIASEQKQSGPGGFLRHPSTTMPRFLKSKHNKVPLVVASASDLLNASSVCGTVTSWRRHQQGELKAMGETATADMESRASQSISSFPIPTSSVTATTLPWQNTPGCSRAPTPGPSSGLDFELSCSQEREDQQSSFRAQISKIEQFLNTERLRLPKRRRTDN</sequence>
<dbReference type="InParanoid" id="A0A671UHH4"/>
<dbReference type="InterPro" id="IPR031650">
    <property type="entry name" value="CCDC73"/>
</dbReference>
<keyword evidence="1" id="KW-0175">Coiled coil</keyword>
<dbReference type="GeneTree" id="ENSGT00390000013482"/>
<evidence type="ECO:0008006" key="5">
    <source>
        <dbReference type="Google" id="ProtNLM"/>
    </source>
</evidence>
<evidence type="ECO:0000256" key="1">
    <source>
        <dbReference type="SAM" id="Coils"/>
    </source>
</evidence>
<name>A0A671UHH4_SPAAU</name>
<reference evidence="3" key="2">
    <citation type="submission" date="2025-08" db="UniProtKB">
        <authorList>
            <consortium name="Ensembl"/>
        </authorList>
    </citation>
    <scope>IDENTIFICATION</scope>
</reference>
<dbReference type="AlphaFoldDB" id="A0A671UHH4"/>
<feature type="region of interest" description="Disordered" evidence="2">
    <location>
        <begin position="572"/>
        <end position="732"/>
    </location>
</feature>
<dbReference type="Ensembl" id="ENSSAUT00010014241.1">
    <property type="protein sequence ID" value="ENSSAUP00010013390.1"/>
    <property type="gene ID" value="ENSSAUG00010006365.1"/>
</dbReference>
<feature type="region of interest" description="Disordered" evidence="2">
    <location>
        <begin position="917"/>
        <end position="960"/>
    </location>
</feature>
<feature type="coiled-coil region" evidence="1">
    <location>
        <begin position="72"/>
        <end position="99"/>
    </location>
</feature>
<feature type="compositionally biased region" description="Polar residues" evidence="2">
    <location>
        <begin position="1050"/>
        <end position="1083"/>
    </location>
</feature>